<sequence length="187" mass="21689">MKERTAASLVAELARWRSDDADQLSQPRVVWWNAQPRLAEPAVKYLSGQLLGLSIHFIIILRYRRSVDRLLVVLRKYPRKTNNGDLARIGTAYHVEYPSGCTWLPRRRRFLPPEAESTVAGRILLQSNSQEPPIESYYGLLYSRARLLSWQRRGSQIFRLHTRYYLADQPIIVSSGSFRFILRSSSV</sequence>
<evidence type="ECO:0000313" key="1">
    <source>
        <dbReference type="EMBL" id="CAD6193439.1"/>
    </source>
</evidence>
<keyword evidence="2" id="KW-1185">Reference proteome</keyword>
<reference evidence="1" key="1">
    <citation type="submission" date="2020-10" db="EMBL/GenBank/DDBJ databases">
        <authorList>
            <person name="Kikuchi T."/>
        </authorList>
    </citation>
    <scope>NUCLEOTIDE SEQUENCE</scope>
    <source>
        <strain evidence="1">NKZ352</strain>
    </source>
</reference>
<evidence type="ECO:0000313" key="2">
    <source>
        <dbReference type="Proteomes" id="UP000835052"/>
    </source>
</evidence>
<dbReference type="Proteomes" id="UP000835052">
    <property type="component" value="Unassembled WGS sequence"/>
</dbReference>
<proteinExistence type="predicted"/>
<accession>A0A8S1HBW3</accession>
<protein>
    <submittedName>
        <fullName evidence="1">Uncharacterized protein</fullName>
    </submittedName>
</protein>
<gene>
    <name evidence="1" type="ORF">CAUJ_LOCUS9358</name>
</gene>
<dbReference type="EMBL" id="CAJGYM010000035">
    <property type="protein sequence ID" value="CAD6193439.1"/>
    <property type="molecule type" value="Genomic_DNA"/>
</dbReference>
<name>A0A8S1HBW3_9PELO</name>
<comment type="caution">
    <text evidence="1">The sequence shown here is derived from an EMBL/GenBank/DDBJ whole genome shotgun (WGS) entry which is preliminary data.</text>
</comment>
<organism evidence="1 2">
    <name type="scientific">Caenorhabditis auriculariae</name>
    <dbReference type="NCBI Taxonomy" id="2777116"/>
    <lineage>
        <taxon>Eukaryota</taxon>
        <taxon>Metazoa</taxon>
        <taxon>Ecdysozoa</taxon>
        <taxon>Nematoda</taxon>
        <taxon>Chromadorea</taxon>
        <taxon>Rhabditida</taxon>
        <taxon>Rhabditina</taxon>
        <taxon>Rhabditomorpha</taxon>
        <taxon>Rhabditoidea</taxon>
        <taxon>Rhabditidae</taxon>
        <taxon>Peloderinae</taxon>
        <taxon>Caenorhabditis</taxon>
    </lineage>
</organism>
<dbReference type="AlphaFoldDB" id="A0A8S1HBW3"/>